<feature type="region of interest" description="Disordered" evidence="1">
    <location>
        <begin position="272"/>
        <end position="296"/>
    </location>
</feature>
<protein>
    <submittedName>
        <fullName evidence="2">Uncharacterized protein</fullName>
    </submittedName>
</protein>
<sequence>MSPGDDLLALLAKDEIVDAAIKQDVPMDKRQLENLKRLYHRFVSAGKQAPNPLLTRFRNLSVLTIPEVWKGYLDQFGTEPGKVLVDEGEVPEETGLQATPAGALLARSQVVARLKRDRDSDRPVVLFYMLFYLDLTRQLFPNHKLSQRGLGPVLRADVEKILKPLAKHLVGALEENVTANEAFWHWFNQGLKVSILVDKFGPGCLFVLSQHLSDDFLQKLPASGQVHNQLMSDLETRLALPALLEKSRLDTLGSNLRARLLMPYQGLTLQDLTGAGEAGRPGKRRRTGPALLSGSG</sequence>
<name>A0A9W8XB85_9PLEO</name>
<keyword evidence="3" id="KW-1185">Reference proteome</keyword>
<dbReference type="EMBL" id="JAPEUX010000009">
    <property type="protein sequence ID" value="KAJ4345668.1"/>
    <property type="molecule type" value="Genomic_DNA"/>
</dbReference>
<reference evidence="2" key="1">
    <citation type="submission" date="2022-10" db="EMBL/GenBank/DDBJ databases">
        <title>Tapping the CABI collections for fungal endophytes: first genome assemblies for Collariella, Neodidymelliopsis, Ascochyta clinopodiicola, Didymella pomorum, Didymosphaeria variabile, Neocosmospora piperis and Neocucurbitaria cava.</title>
        <authorList>
            <person name="Hill R."/>
        </authorList>
    </citation>
    <scope>NUCLEOTIDE SEQUENCE</scope>
    <source>
        <strain evidence="2">IMI 356815</strain>
    </source>
</reference>
<organism evidence="2 3">
    <name type="scientific">Didymosphaeria variabile</name>
    <dbReference type="NCBI Taxonomy" id="1932322"/>
    <lineage>
        <taxon>Eukaryota</taxon>
        <taxon>Fungi</taxon>
        <taxon>Dikarya</taxon>
        <taxon>Ascomycota</taxon>
        <taxon>Pezizomycotina</taxon>
        <taxon>Dothideomycetes</taxon>
        <taxon>Pleosporomycetidae</taxon>
        <taxon>Pleosporales</taxon>
        <taxon>Massarineae</taxon>
        <taxon>Didymosphaeriaceae</taxon>
        <taxon>Didymosphaeria</taxon>
    </lineage>
</organism>
<evidence type="ECO:0000313" key="3">
    <source>
        <dbReference type="Proteomes" id="UP001140513"/>
    </source>
</evidence>
<dbReference type="RefSeq" id="XP_056065832.1">
    <property type="nucleotide sequence ID" value="XM_056220529.1"/>
</dbReference>
<accession>A0A9W8XB85</accession>
<dbReference type="AlphaFoldDB" id="A0A9W8XB85"/>
<comment type="caution">
    <text evidence="2">The sequence shown here is derived from an EMBL/GenBank/DDBJ whole genome shotgun (WGS) entry which is preliminary data.</text>
</comment>
<gene>
    <name evidence="2" type="ORF">N0V89_011803</name>
</gene>
<evidence type="ECO:0000256" key="1">
    <source>
        <dbReference type="SAM" id="MobiDB-lite"/>
    </source>
</evidence>
<dbReference type="GeneID" id="80915333"/>
<dbReference type="OrthoDB" id="3938123at2759"/>
<proteinExistence type="predicted"/>
<evidence type="ECO:0000313" key="2">
    <source>
        <dbReference type="EMBL" id="KAJ4345668.1"/>
    </source>
</evidence>
<dbReference type="Proteomes" id="UP001140513">
    <property type="component" value="Unassembled WGS sequence"/>
</dbReference>